<evidence type="ECO:0000259" key="2">
    <source>
        <dbReference type="Pfam" id="PF20157"/>
    </source>
</evidence>
<dbReference type="PANTHER" id="PTHR41786:SF1">
    <property type="entry name" value="6-HYDROXYMETHYLPTERIN DIPHOSPHOKINASE MPTE-LIKE DOMAIN-CONTAINING PROTEIN"/>
    <property type="match status" value="1"/>
</dbReference>
<evidence type="ECO:0000313" key="4">
    <source>
        <dbReference type="Proteomes" id="UP000467132"/>
    </source>
</evidence>
<evidence type="ECO:0000313" key="3">
    <source>
        <dbReference type="EMBL" id="NBI07363.1"/>
    </source>
</evidence>
<dbReference type="AlphaFoldDB" id="A0A845R4D2"/>
<accession>A0A845R4D2</accession>
<name>A0A845R4D2_9CLOT</name>
<protein>
    <submittedName>
        <fullName evidence="3">DUF115 domain-containing protein</fullName>
    </submittedName>
</protein>
<gene>
    <name evidence="3" type="ORF">D3Z33_10935</name>
</gene>
<evidence type="ECO:0000259" key="1">
    <source>
        <dbReference type="Pfam" id="PF01973"/>
    </source>
</evidence>
<keyword evidence="4" id="KW-1185">Reference proteome</keyword>
<dbReference type="Pfam" id="PF20157">
    <property type="entry name" value="Maf_flag10_N"/>
    <property type="match status" value="1"/>
</dbReference>
<dbReference type="OrthoDB" id="5291305at2"/>
<dbReference type="InterPro" id="IPR045376">
    <property type="entry name" value="Maf_N"/>
</dbReference>
<dbReference type="Proteomes" id="UP000467132">
    <property type="component" value="Unassembled WGS sequence"/>
</dbReference>
<organism evidence="3 4">
    <name type="scientific">Senegalia massiliensis</name>
    <dbReference type="NCBI Taxonomy" id="1720316"/>
    <lineage>
        <taxon>Bacteria</taxon>
        <taxon>Bacillati</taxon>
        <taxon>Bacillota</taxon>
        <taxon>Clostridia</taxon>
        <taxon>Eubacteriales</taxon>
        <taxon>Clostridiaceae</taxon>
        <taxon>Senegalia</taxon>
    </lineage>
</organism>
<feature type="domain" description="6-hydroxymethylpterin diphosphokinase MptE-like" evidence="1">
    <location>
        <begin position="195"/>
        <end position="360"/>
    </location>
</feature>
<reference evidence="3 4" key="1">
    <citation type="submission" date="2018-08" db="EMBL/GenBank/DDBJ databases">
        <title>Murine metabolic-syndrome-specific gut microbial biobank.</title>
        <authorList>
            <person name="Liu C."/>
        </authorList>
    </citation>
    <scope>NUCLEOTIDE SEQUENCE [LARGE SCALE GENOMIC DNA]</scope>
    <source>
        <strain evidence="3 4">583</strain>
    </source>
</reference>
<dbReference type="EMBL" id="QXXA01000011">
    <property type="protein sequence ID" value="NBI07363.1"/>
    <property type="molecule type" value="Genomic_DNA"/>
</dbReference>
<dbReference type="Pfam" id="PF01973">
    <property type="entry name" value="MptE-like"/>
    <property type="match status" value="1"/>
</dbReference>
<sequence>MYLNNMKTLKRLYPDIYKIMKSEKCDSNYQILSTKTNHKTLKVNDLGLEFYIHSKYNPLKESQRFFENNYKNNIKNFILIGFGLGYHIEKFLDGIDNEKIFVFEFNKKIFNEALLNMDLRSILQDDRLELIMSDNINFYIKKLKEILSNKDEFEIIFHTQSMKAIPNQYKEIKYLLEEFRMKKKLVGVEELLIENFNSNIKNVDGYVDNLFNKMIDVPAFLVSAGPSLDKNINELKKIRDKGLILCVGRAVKALLSNDIVPDAIIITDPYDIVYDQIQGLNILIPMIILSTCNKKVALNYKGKKYIAFQNGFKNSEELANKNNYRTVETGGSVATTALDILIKFGCDPIVFVGQDLAFSEEKTHSEEANHLNVSNNNTLRKVLDTNGKYIYTSKNLFSYLRWIQNRIQKEKSITFIDSTEGGAMINGTYVLCLKESIKKYCFEDISDNINLL</sequence>
<feature type="domain" description="Glycosyltransferase Maf N-terminal" evidence="2">
    <location>
        <begin position="51"/>
        <end position="149"/>
    </location>
</feature>
<comment type="caution">
    <text evidence="3">The sequence shown here is derived from an EMBL/GenBank/DDBJ whole genome shotgun (WGS) entry which is preliminary data.</text>
</comment>
<dbReference type="PANTHER" id="PTHR41786">
    <property type="entry name" value="MOTILITY ACCESSORY FACTOR MAF"/>
    <property type="match status" value="1"/>
</dbReference>
<dbReference type="RefSeq" id="WP_160197826.1">
    <property type="nucleotide sequence ID" value="NZ_QXXA01000011.1"/>
</dbReference>
<dbReference type="InterPro" id="IPR002826">
    <property type="entry name" value="MptE-like"/>
</dbReference>
<proteinExistence type="predicted"/>